<accession>A0AAD4C374</accession>
<protein>
    <submittedName>
        <fullName evidence="2">Uncharacterized protein</fullName>
    </submittedName>
</protein>
<dbReference type="Proteomes" id="UP001194468">
    <property type="component" value="Unassembled WGS sequence"/>
</dbReference>
<feature type="compositionally biased region" description="Basic and acidic residues" evidence="1">
    <location>
        <begin position="36"/>
        <end position="53"/>
    </location>
</feature>
<reference evidence="2" key="1">
    <citation type="submission" date="2019-10" db="EMBL/GenBank/DDBJ databases">
        <authorList>
            <consortium name="DOE Joint Genome Institute"/>
            <person name="Kuo A."/>
            <person name="Miyauchi S."/>
            <person name="Kiss E."/>
            <person name="Drula E."/>
            <person name="Kohler A."/>
            <person name="Sanchez-Garcia M."/>
            <person name="Andreopoulos B."/>
            <person name="Barry K.W."/>
            <person name="Bonito G."/>
            <person name="Buee M."/>
            <person name="Carver A."/>
            <person name="Chen C."/>
            <person name="Cichocki N."/>
            <person name="Clum A."/>
            <person name="Culley D."/>
            <person name="Crous P.W."/>
            <person name="Fauchery L."/>
            <person name="Girlanda M."/>
            <person name="Hayes R."/>
            <person name="Keri Z."/>
            <person name="LaButti K."/>
            <person name="Lipzen A."/>
            <person name="Lombard V."/>
            <person name="Magnuson J."/>
            <person name="Maillard F."/>
            <person name="Morin E."/>
            <person name="Murat C."/>
            <person name="Nolan M."/>
            <person name="Ohm R."/>
            <person name="Pangilinan J."/>
            <person name="Pereira M."/>
            <person name="Perotto S."/>
            <person name="Peter M."/>
            <person name="Riley R."/>
            <person name="Sitrit Y."/>
            <person name="Stielow B."/>
            <person name="Szollosi G."/>
            <person name="Zifcakova L."/>
            <person name="Stursova M."/>
            <person name="Spatafora J.W."/>
            <person name="Tedersoo L."/>
            <person name="Vaario L.-M."/>
            <person name="Yamada A."/>
            <person name="Yan M."/>
            <person name="Wang P."/>
            <person name="Xu J."/>
            <person name="Bruns T."/>
            <person name="Baldrian P."/>
            <person name="Vilgalys R."/>
            <person name="Henrissat B."/>
            <person name="Grigoriev I.V."/>
            <person name="Hibbett D."/>
            <person name="Nagy L.G."/>
            <person name="Martin F.M."/>
        </authorList>
    </citation>
    <scope>NUCLEOTIDE SEQUENCE</scope>
    <source>
        <strain evidence="2">BED1</strain>
    </source>
</reference>
<comment type="caution">
    <text evidence="2">The sequence shown here is derived from an EMBL/GenBank/DDBJ whole genome shotgun (WGS) entry which is preliminary data.</text>
</comment>
<dbReference type="EMBL" id="WHUW01000005">
    <property type="protein sequence ID" value="KAF8446135.1"/>
    <property type="molecule type" value="Genomic_DNA"/>
</dbReference>
<proteinExistence type="predicted"/>
<feature type="compositionally biased region" description="Basic and acidic residues" evidence="1">
    <location>
        <begin position="1"/>
        <end position="21"/>
    </location>
</feature>
<reference evidence="2" key="2">
    <citation type="journal article" date="2020" name="Nat. Commun.">
        <title>Large-scale genome sequencing of mycorrhizal fungi provides insights into the early evolution of symbiotic traits.</title>
        <authorList>
            <person name="Miyauchi S."/>
            <person name="Kiss E."/>
            <person name="Kuo A."/>
            <person name="Drula E."/>
            <person name="Kohler A."/>
            <person name="Sanchez-Garcia M."/>
            <person name="Morin E."/>
            <person name="Andreopoulos B."/>
            <person name="Barry K.W."/>
            <person name="Bonito G."/>
            <person name="Buee M."/>
            <person name="Carver A."/>
            <person name="Chen C."/>
            <person name="Cichocki N."/>
            <person name="Clum A."/>
            <person name="Culley D."/>
            <person name="Crous P.W."/>
            <person name="Fauchery L."/>
            <person name="Girlanda M."/>
            <person name="Hayes R.D."/>
            <person name="Keri Z."/>
            <person name="LaButti K."/>
            <person name="Lipzen A."/>
            <person name="Lombard V."/>
            <person name="Magnuson J."/>
            <person name="Maillard F."/>
            <person name="Murat C."/>
            <person name="Nolan M."/>
            <person name="Ohm R.A."/>
            <person name="Pangilinan J."/>
            <person name="Pereira M.F."/>
            <person name="Perotto S."/>
            <person name="Peter M."/>
            <person name="Pfister S."/>
            <person name="Riley R."/>
            <person name="Sitrit Y."/>
            <person name="Stielow J.B."/>
            <person name="Szollosi G."/>
            <person name="Zifcakova L."/>
            <person name="Stursova M."/>
            <person name="Spatafora J.W."/>
            <person name="Tedersoo L."/>
            <person name="Vaario L.M."/>
            <person name="Yamada A."/>
            <person name="Yan M."/>
            <person name="Wang P."/>
            <person name="Xu J."/>
            <person name="Bruns T."/>
            <person name="Baldrian P."/>
            <person name="Vilgalys R."/>
            <person name="Dunand C."/>
            <person name="Henrissat B."/>
            <person name="Grigoriev I.V."/>
            <person name="Hibbett D."/>
            <person name="Nagy L.G."/>
            <person name="Martin F.M."/>
        </authorList>
    </citation>
    <scope>NUCLEOTIDE SEQUENCE</scope>
    <source>
        <strain evidence="2">BED1</strain>
    </source>
</reference>
<organism evidence="2 3">
    <name type="scientific">Boletus edulis BED1</name>
    <dbReference type="NCBI Taxonomy" id="1328754"/>
    <lineage>
        <taxon>Eukaryota</taxon>
        <taxon>Fungi</taxon>
        <taxon>Dikarya</taxon>
        <taxon>Basidiomycota</taxon>
        <taxon>Agaricomycotina</taxon>
        <taxon>Agaricomycetes</taxon>
        <taxon>Agaricomycetidae</taxon>
        <taxon>Boletales</taxon>
        <taxon>Boletineae</taxon>
        <taxon>Boletaceae</taxon>
        <taxon>Boletoideae</taxon>
        <taxon>Boletus</taxon>
    </lineage>
</organism>
<evidence type="ECO:0000256" key="1">
    <source>
        <dbReference type="SAM" id="MobiDB-lite"/>
    </source>
</evidence>
<sequence>MSDKIELPEKKATANKSRLETEDMPPVTPRKRKTGRTADRGPSAHEAARHAEPTPRGAQGDIVPIRSTASERQRQRNSQMLPAHRRMSMDMQRPRRSNMPNPGSRPVRTRRTTSVPPGPPRSMLQHAWHTVLNSDPLVDSDEECPDEHLRLDYDRRMQVITRLRGRPPTPELECTQSTPT</sequence>
<feature type="region of interest" description="Disordered" evidence="1">
    <location>
        <begin position="1"/>
        <end position="123"/>
    </location>
</feature>
<dbReference type="AlphaFoldDB" id="A0AAD4C374"/>
<gene>
    <name evidence="2" type="ORF">L210DRAFT_956098</name>
</gene>
<evidence type="ECO:0000313" key="2">
    <source>
        <dbReference type="EMBL" id="KAF8446135.1"/>
    </source>
</evidence>
<evidence type="ECO:0000313" key="3">
    <source>
        <dbReference type="Proteomes" id="UP001194468"/>
    </source>
</evidence>
<keyword evidence="3" id="KW-1185">Reference proteome</keyword>
<name>A0AAD4C374_BOLED</name>